<dbReference type="OrthoDB" id="1888023at2759"/>
<accession>A0A835M4C3</accession>
<feature type="region of interest" description="Disordered" evidence="1">
    <location>
        <begin position="201"/>
        <end position="220"/>
    </location>
</feature>
<comment type="caution">
    <text evidence="2">The sequence shown here is derived from an EMBL/GenBank/DDBJ whole genome shotgun (WGS) entry which is preliminary data.</text>
</comment>
<dbReference type="AlphaFoldDB" id="A0A835M4C3"/>
<sequence length="377" mass="42562">MASSSQRRGSPVASFSSQHPQHRIMPQRLLQFTTPHKCLDVSFSSHQPNVSQPSESAGDNTLRSSNGKLPIIAHADGRITGVYSAKWSSRVGYWIRAIVPISYASWDKVDGSFKDEVWLKLMEEFQLNVNPTMGARKNIEKWFAPKFRYWKYAFMRIEVTSVEETMAVKKQVNMGVKWFTTSHPNENGDYDGSILEHVKLNGSANGQPSTPTTEVDSTSVPIPRTQQVPNLINRNGSLNPPSRTSYPNVKILGRKGEHVANGYVKTDGQKCHFRDIMGDEKVVYITNVLVGDAPVYDGPRDDILYLRDIVFGGFLIWGGGSCNMKINFALFCSILIWNSSTRDAYLSIVSLRLYMDLLFMDMFSSEWTLLFIYVCML</sequence>
<feature type="compositionally biased region" description="Polar residues" evidence="1">
    <location>
        <begin position="202"/>
        <end position="220"/>
    </location>
</feature>
<feature type="region of interest" description="Disordered" evidence="1">
    <location>
        <begin position="43"/>
        <end position="63"/>
    </location>
</feature>
<evidence type="ECO:0000256" key="1">
    <source>
        <dbReference type="SAM" id="MobiDB-lite"/>
    </source>
</evidence>
<evidence type="ECO:0000313" key="2">
    <source>
        <dbReference type="EMBL" id="KAF9615937.1"/>
    </source>
</evidence>
<proteinExistence type="predicted"/>
<protein>
    <submittedName>
        <fullName evidence="2">Uncharacterized protein</fullName>
    </submittedName>
</protein>
<keyword evidence="3" id="KW-1185">Reference proteome</keyword>
<gene>
    <name evidence="2" type="ORF">IFM89_027186</name>
</gene>
<feature type="compositionally biased region" description="Polar residues" evidence="1">
    <location>
        <begin position="1"/>
        <end position="19"/>
    </location>
</feature>
<feature type="non-terminal residue" evidence="2">
    <location>
        <position position="1"/>
    </location>
</feature>
<dbReference type="EMBL" id="JADFTS010000003">
    <property type="protein sequence ID" value="KAF9615937.1"/>
    <property type="molecule type" value="Genomic_DNA"/>
</dbReference>
<reference evidence="2 3" key="1">
    <citation type="submission" date="2020-10" db="EMBL/GenBank/DDBJ databases">
        <title>The Coptis chinensis genome and diversification of protoberbering-type alkaloids.</title>
        <authorList>
            <person name="Wang B."/>
            <person name="Shu S."/>
            <person name="Song C."/>
            <person name="Liu Y."/>
        </authorList>
    </citation>
    <scope>NUCLEOTIDE SEQUENCE [LARGE SCALE GENOMIC DNA]</scope>
    <source>
        <strain evidence="2">HL-2020</strain>
        <tissue evidence="2">Leaf</tissue>
    </source>
</reference>
<name>A0A835M4C3_9MAGN</name>
<evidence type="ECO:0000313" key="3">
    <source>
        <dbReference type="Proteomes" id="UP000631114"/>
    </source>
</evidence>
<feature type="region of interest" description="Disordered" evidence="1">
    <location>
        <begin position="1"/>
        <end position="21"/>
    </location>
</feature>
<dbReference type="Proteomes" id="UP000631114">
    <property type="component" value="Unassembled WGS sequence"/>
</dbReference>
<organism evidence="2 3">
    <name type="scientific">Coptis chinensis</name>
    <dbReference type="NCBI Taxonomy" id="261450"/>
    <lineage>
        <taxon>Eukaryota</taxon>
        <taxon>Viridiplantae</taxon>
        <taxon>Streptophyta</taxon>
        <taxon>Embryophyta</taxon>
        <taxon>Tracheophyta</taxon>
        <taxon>Spermatophyta</taxon>
        <taxon>Magnoliopsida</taxon>
        <taxon>Ranunculales</taxon>
        <taxon>Ranunculaceae</taxon>
        <taxon>Coptidoideae</taxon>
        <taxon>Coptis</taxon>
    </lineage>
</organism>